<organism evidence="2">
    <name type="scientific">Anopheles funestus</name>
    <name type="common">African malaria mosquito</name>
    <dbReference type="NCBI Taxonomy" id="62324"/>
    <lineage>
        <taxon>Eukaryota</taxon>
        <taxon>Metazoa</taxon>
        <taxon>Ecdysozoa</taxon>
        <taxon>Arthropoda</taxon>
        <taxon>Hexapoda</taxon>
        <taxon>Insecta</taxon>
        <taxon>Pterygota</taxon>
        <taxon>Neoptera</taxon>
        <taxon>Endopterygota</taxon>
        <taxon>Diptera</taxon>
        <taxon>Nematocera</taxon>
        <taxon>Culicoidea</taxon>
        <taxon>Culicidae</taxon>
        <taxon>Anophelinae</taxon>
        <taxon>Anopheles</taxon>
    </lineage>
</organism>
<protein>
    <submittedName>
        <fullName evidence="2">Uncharacterized protein</fullName>
    </submittedName>
</protein>
<feature type="region of interest" description="Disordered" evidence="1">
    <location>
        <begin position="831"/>
        <end position="912"/>
    </location>
</feature>
<dbReference type="VEuPathDB" id="VectorBase:AFUN010421"/>
<feature type="compositionally biased region" description="Low complexity" evidence="1">
    <location>
        <begin position="863"/>
        <end position="906"/>
    </location>
</feature>
<dbReference type="AlphaFoldDB" id="A0A182RVW1"/>
<evidence type="ECO:0000256" key="1">
    <source>
        <dbReference type="SAM" id="MobiDB-lite"/>
    </source>
</evidence>
<dbReference type="VEuPathDB" id="VectorBase:AFUN2_004516"/>
<feature type="region of interest" description="Disordered" evidence="1">
    <location>
        <begin position="500"/>
        <end position="531"/>
    </location>
</feature>
<evidence type="ECO:0000313" key="2">
    <source>
        <dbReference type="EnsemblMetazoa" id="AFUN010421-PA"/>
    </source>
</evidence>
<reference evidence="2" key="1">
    <citation type="submission" date="2020-05" db="UniProtKB">
        <authorList>
            <consortium name="EnsemblMetazoa"/>
        </authorList>
    </citation>
    <scope>IDENTIFICATION</scope>
    <source>
        <strain evidence="2">FUMOZ</strain>
    </source>
</reference>
<proteinExistence type="predicted"/>
<accession>A0A182RVW1</accession>
<dbReference type="STRING" id="62324.A0A182RVW1"/>
<feature type="region of interest" description="Disordered" evidence="1">
    <location>
        <begin position="232"/>
        <end position="273"/>
    </location>
</feature>
<name>A0A182RVW1_ANOFN</name>
<feature type="compositionally biased region" description="Basic residues" evidence="1">
    <location>
        <begin position="257"/>
        <end position="268"/>
    </location>
</feature>
<dbReference type="EnsemblMetazoa" id="AFUN010421-RA">
    <property type="protein sequence ID" value="AFUN010421-PA"/>
    <property type="gene ID" value="AFUN010421"/>
</dbReference>
<sequence length="912" mass="97307">MQRHRKKERSDRVPPTIQKYLHSSVGLPISNSTPGPATNENLYQSCVGGNTAKTGLVCCRKDDLMFHTASAPGRGSYPEDDPDSIEVYKEHQPQKNDDQRRMEGSHAQEQHFASKLCSANVTQLAREGGDMNIPLGDALLHHHQQEQQQQLLACHPNILGGGSVEYSYAYCEPMLLQRSGGDNAAEHQLHTPMSTLSSSGSSYCVPVYAHRQLQHPPSLPLLQKSFRQSSARNPYHHTYGPTQGSGSGGNNTTTTTLHHHHHHHHHHSNYTLPNATTGSIATTTTGSLRALFSNIFRKSSSSATPAAAAHSAPFLDIGGGGTLQRTSFGGGTSLLGAERHSFTTCYGTKENIYEDIGSQTGLGALGEESATRDPPVTACAGSLASAPPPLPPSGAVSPTAPVTGLSVAAEWRRVQVQHERVIGELNLSVERLIMPSCDDEYSQQKDQSHRYHQYTEAEKRDCKQMGQKTFCLPSVGFDGEIAGSGVTNAASIGGLRTGSKRLFPAPTSTSSASPTPPTLGVGSERHSPTVSYGKSYGDVDSGISSSSTSGTSYSSSILYRSITNYQQQPATGEKGNLVASGQQHPQRAKHSLFSLHIGSAGSPATMFGIGNRATCCRGPKDQTVEARPEGFEGPARGSTNAAVTNAPDPPPPPDTSLLTYRCPTSDGNYDPMTRVPHSSVSSQTLTSCCFLSDHNLSERELAMRSFASTHTYHQQRSSRADQLGSARNGSGNFWTRFRKLRLPTASSGKLFSANDRQIDTELHLEDFTGEPMWPEPGPRPVYHHHLLHPTAPSHHLALSPLDAHQMQCALPPTSLNGNLPLTPHQRTLHPFVAAGEPKGGPIHLPNRETGDENDGLAIPQQRSCSPSTPSSVASTASSGSSSTSSASPSSPMSPVSASSCSSGAKHSSNENA</sequence>
<feature type="region of interest" description="Disordered" evidence="1">
    <location>
        <begin position="626"/>
        <end position="656"/>
    </location>
</feature>
<feature type="compositionally biased region" description="Low complexity" evidence="1">
    <location>
        <begin position="504"/>
        <end position="513"/>
    </location>
</feature>